<dbReference type="InterPro" id="IPR020904">
    <property type="entry name" value="Sc_DH/Rdtase_CS"/>
</dbReference>
<dbReference type="InterPro" id="IPR057326">
    <property type="entry name" value="KR_dom"/>
</dbReference>
<dbReference type="FunFam" id="3.40.50.720:FF:000374">
    <property type="entry name" value="3-oxoacyl-(Acyl-carrier-protein) reductase"/>
    <property type="match status" value="1"/>
</dbReference>
<dbReference type="Proteomes" id="UP000249619">
    <property type="component" value="Unassembled WGS sequence"/>
</dbReference>
<dbReference type="Gene3D" id="3.40.50.720">
    <property type="entry name" value="NAD(P)-binding Rossmann-like Domain"/>
    <property type="match status" value="1"/>
</dbReference>
<evidence type="ECO:0000313" key="7">
    <source>
        <dbReference type="Proteomes" id="UP000249619"/>
    </source>
</evidence>
<dbReference type="InterPro" id="IPR002347">
    <property type="entry name" value="SDR_fam"/>
</dbReference>
<dbReference type="PRINTS" id="PR00081">
    <property type="entry name" value="GDHRDH"/>
</dbReference>
<dbReference type="CDD" id="cd05233">
    <property type="entry name" value="SDR_c"/>
    <property type="match status" value="1"/>
</dbReference>
<dbReference type="STRING" id="183478.A0A364N5J7"/>
<reference evidence="7" key="1">
    <citation type="submission" date="2018-05" db="EMBL/GenBank/DDBJ databases">
        <title>Draft genome sequence of Stemphylium lycopersici strain CIDEFI 213.</title>
        <authorList>
            <person name="Medina R."/>
            <person name="Franco M.E.E."/>
            <person name="Lucentini C.G."/>
            <person name="Saparrat M.C.N."/>
            <person name="Balatti P.A."/>
        </authorList>
    </citation>
    <scope>NUCLEOTIDE SEQUENCE [LARGE SCALE GENOMIC DNA]</scope>
    <source>
        <strain evidence="7">CIDEFI 213</strain>
    </source>
</reference>
<dbReference type="OrthoDB" id="47007at2759"/>
<dbReference type="Pfam" id="PF00106">
    <property type="entry name" value="adh_short"/>
    <property type="match status" value="1"/>
</dbReference>
<dbReference type="PRINTS" id="PR00080">
    <property type="entry name" value="SDRFAMILY"/>
</dbReference>
<comment type="similarity">
    <text evidence="1 4">Belongs to the short-chain dehydrogenases/reductases (SDR) family.</text>
</comment>
<dbReference type="AlphaFoldDB" id="A0A364N5J7"/>
<sequence length="317" mass="33841">MASRPTHTRTASTNLGASGQRILEGRNAIVTGASRGTDQFLPSHAYILTTPGIGVEIARNLASKGCNVVINYTSDSSTQTAEDLASELQAEYGIKAISVQASMGSENGPKHLVEVTKNNFQHPKTGKFQLDIIINNAGVSGNNYVENVDCDDFARQYNINVRGPLLLLQAAVPFLPNDRSGRIINLSSVSSSLGYKGQSIYGGTKAALESMTRTWARELSERCTVNAINPGPVATDMYWSNDDAFIAQNKPFIENTPLAAPRKGIDPEKIYEASQNAGGRPGYSEEVAGVVGMLCLPEAGWTTGSVICANGGMKFSF</sequence>
<proteinExistence type="inferred from homology"/>
<dbReference type="EMBL" id="QGDH01000048">
    <property type="protein sequence ID" value="RAR12595.1"/>
    <property type="molecule type" value="Genomic_DNA"/>
</dbReference>
<accession>A0A364N5J7</accession>
<feature type="domain" description="Ketoreductase" evidence="5">
    <location>
        <begin position="44"/>
        <end position="236"/>
    </location>
</feature>
<evidence type="ECO:0000256" key="3">
    <source>
        <dbReference type="ARBA" id="ARBA00023002"/>
    </source>
</evidence>
<organism evidence="6 7">
    <name type="scientific">Stemphylium lycopersici</name>
    <name type="common">Tomato gray leaf spot disease fungus</name>
    <name type="synonym">Thyrospora lycopersici</name>
    <dbReference type="NCBI Taxonomy" id="183478"/>
    <lineage>
        <taxon>Eukaryota</taxon>
        <taxon>Fungi</taxon>
        <taxon>Dikarya</taxon>
        <taxon>Ascomycota</taxon>
        <taxon>Pezizomycotina</taxon>
        <taxon>Dothideomycetes</taxon>
        <taxon>Pleosporomycetidae</taxon>
        <taxon>Pleosporales</taxon>
        <taxon>Pleosporineae</taxon>
        <taxon>Pleosporaceae</taxon>
        <taxon>Stemphylium</taxon>
    </lineage>
</organism>
<dbReference type="PANTHER" id="PTHR42760:SF111">
    <property type="entry name" value="3-OXOACYL-(ACYL-CARRIER-PROTEIN) REDUCTASE (AFU_ORTHOLOGUE AFUA_1G10100)"/>
    <property type="match status" value="1"/>
</dbReference>
<evidence type="ECO:0000313" key="6">
    <source>
        <dbReference type="EMBL" id="RAR12595.1"/>
    </source>
</evidence>
<comment type="caution">
    <text evidence="6">The sequence shown here is derived from an EMBL/GenBank/DDBJ whole genome shotgun (WGS) entry which is preliminary data.</text>
</comment>
<protein>
    <submittedName>
        <fullName evidence="6">Nad(P)-binding protein</fullName>
    </submittedName>
</protein>
<evidence type="ECO:0000259" key="5">
    <source>
        <dbReference type="SMART" id="SM00822"/>
    </source>
</evidence>
<dbReference type="SUPFAM" id="SSF51735">
    <property type="entry name" value="NAD(P)-binding Rossmann-fold domains"/>
    <property type="match status" value="1"/>
</dbReference>
<dbReference type="SMART" id="SM00822">
    <property type="entry name" value="PKS_KR"/>
    <property type="match status" value="1"/>
</dbReference>
<dbReference type="GO" id="GO:0048038">
    <property type="term" value="F:quinone binding"/>
    <property type="evidence" value="ECO:0007669"/>
    <property type="project" value="TreeGrafter"/>
</dbReference>
<name>A0A364N5J7_STELY</name>
<keyword evidence="7" id="KW-1185">Reference proteome</keyword>
<evidence type="ECO:0000256" key="2">
    <source>
        <dbReference type="ARBA" id="ARBA00022857"/>
    </source>
</evidence>
<dbReference type="PROSITE" id="PS00061">
    <property type="entry name" value="ADH_SHORT"/>
    <property type="match status" value="1"/>
</dbReference>
<dbReference type="PANTHER" id="PTHR42760">
    <property type="entry name" value="SHORT-CHAIN DEHYDROGENASES/REDUCTASES FAMILY MEMBER"/>
    <property type="match status" value="1"/>
</dbReference>
<keyword evidence="3" id="KW-0560">Oxidoreductase</keyword>
<dbReference type="InterPro" id="IPR036291">
    <property type="entry name" value="NAD(P)-bd_dom_sf"/>
</dbReference>
<dbReference type="GO" id="GO:0006633">
    <property type="term" value="P:fatty acid biosynthetic process"/>
    <property type="evidence" value="ECO:0007669"/>
    <property type="project" value="TreeGrafter"/>
</dbReference>
<gene>
    <name evidence="6" type="ORF">DDE83_003992</name>
</gene>
<dbReference type="GO" id="GO:0016616">
    <property type="term" value="F:oxidoreductase activity, acting on the CH-OH group of donors, NAD or NADP as acceptor"/>
    <property type="evidence" value="ECO:0007669"/>
    <property type="project" value="UniProtKB-ARBA"/>
</dbReference>
<evidence type="ECO:0000256" key="4">
    <source>
        <dbReference type="RuleBase" id="RU000363"/>
    </source>
</evidence>
<keyword evidence="2" id="KW-0521">NADP</keyword>
<evidence type="ECO:0000256" key="1">
    <source>
        <dbReference type="ARBA" id="ARBA00006484"/>
    </source>
</evidence>